<dbReference type="UniPathway" id="UPA00035">
    <property type="reaction ID" value="UER00044"/>
</dbReference>
<dbReference type="InterPro" id="IPR001926">
    <property type="entry name" value="TrpB-like_PALP"/>
</dbReference>
<protein>
    <recommendedName>
        <fullName evidence="6 13">Tryptophan synthase</fullName>
        <ecNumber evidence="5 13">4.2.1.20</ecNumber>
    </recommendedName>
</protein>
<evidence type="ECO:0000256" key="1">
    <source>
        <dbReference type="ARBA" id="ARBA00001933"/>
    </source>
</evidence>
<dbReference type="NCBIfam" id="TIGR00262">
    <property type="entry name" value="trpA"/>
    <property type="match status" value="1"/>
</dbReference>
<dbReference type="SUPFAM" id="SSF51366">
    <property type="entry name" value="Ribulose-phoshate binding barrel"/>
    <property type="match status" value="1"/>
</dbReference>
<dbReference type="EMBL" id="JAACJJ010000001">
    <property type="protein sequence ID" value="KAF5330456.1"/>
    <property type="molecule type" value="Genomic_DNA"/>
</dbReference>
<dbReference type="CDD" id="cd06446">
    <property type="entry name" value="Trp-synth_B"/>
    <property type="match status" value="1"/>
</dbReference>
<organism evidence="16 17">
    <name type="scientific">Psilocybe cf. subviscida</name>
    <dbReference type="NCBI Taxonomy" id="2480587"/>
    <lineage>
        <taxon>Eukaryota</taxon>
        <taxon>Fungi</taxon>
        <taxon>Dikarya</taxon>
        <taxon>Basidiomycota</taxon>
        <taxon>Agaricomycotina</taxon>
        <taxon>Agaricomycetes</taxon>
        <taxon>Agaricomycetidae</taxon>
        <taxon>Agaricales</taxon>
        <taxon>Agaricineae</taxon>
        <taxon>Strophariaceae</taxon>
        <taxon>Psilocybe</taxon>
    </lineage>
</organism>
<feature type="region of interest" description="Disordered" evidence="14">
    <location>
        <begin position="266"/>
        <end position="292"/>
    </location>
</feature>
<dbReference type="PROSITE" id="PS00167">
    <property type="entry name" value="TRP_SYNTHASE_ALPHA"/>
    <property type="match status" value="1"/>
</dbReference>
<evidence type="ECO:0000256" key="14">
    <source>
        <dbReference type="SAM" id="MobiDB-lite"/>
    </source>
</evidence>
<dbReference type="PANTHER" id="PTHR48077">
    <property type="entry name" value="TRYPTOPHAN SYNTHASE-RELATED"/>
    <property type="match status" value="1"/>
</dbReference>
<dbReference type="OrthoDB" id="10050244at2759"/>
<keyword evidence="7 13" id="KW-0028">Amino-acid biosynthesis</keyword>
<dbReference type="HAMAP" id="MF_00131">
    <property type="entry name" value="Trp_synth_alpha"/>
    <property type="match status" value="1"/>
</dbReference>
<sequence>MDLLTNVFAKKAAEGAPALVTFVTAGYPLAEDTVPILLAMEAGGADVIELGVPFSDPIADGPVIQETNTIAVANNIDYITVLGQLKEARNQGLKAPVLLMGYYNPMLAYGEERAIQDAAEAGANGFIMVDLPPEEAIGFREKCLKANLSYVPLIAPSTTLPRIRFLSSIADTFIYVVSKMGTTGSSETGKMNSALPDIIARIKQYATVPLAVGFGVATREHFNTVADSGAEGVVIGSRLVNVIKSAPKGKIAESVEAYCREISQKGEPARVRSPSGRVTSPDPALNESKSVSPIVGTASDSSVLPARFGQFGGQYVPEALVDCLAELEEAHKAAMADPEFHEEMRSHFGYINRPSQLYLAKNLTEDAGGAKIWLKREDLNHTGSHKINNAIGQILLARRLGKKRIIAETGAGQHGVATATVCAKFGMECIIYMGSEDVRRQALNVFRIEMLGAKVIPVTSGSCTLKDAVNEAFRDWVTNLATTHYLVGSVIGPHPFPTIVRDFQKVIGEEIKAQIQVARGKLPDVVVACVGGGSNAIGTFFDFIKDTNVRLVGVEAGGEGTDGVRHSATLSMGQPGVLHGVRTYILQDKAGQIIETHSISAGLDYPGVGPEHAWLKDSNRADYVVATDEEALRGFRMLTQREGIIPALESSHAIWQAVQIAKAMSKEQDLVVCLSGRGDKDVEQISQLLPKWADTLDWHVSPHAGGKK</sequence>
<proteinExistence type="inferred from homology"/>
<keyword evidence="8 13" id="KW-0822">Tryptophan biosynthesis</keyword>
<evidence type="ECO:0000256" key="7">
    <source>
        <dbReference type="ARBA" id="ARBA00022605"/>
    </source>
</evidence>
<reference evidence="16 17" key="1">
    <citation type="journal article" date="2020" name="ISME J.">
        <title>Uncovering the hidden diversity of litter-decomposition mechanisms in mushroom-forming fungi.</title>
        <authorList>
            <person name="Floudas D."/>
            <person name="Bentzer J."/>
            <person name="Ahren D."/>
            <person name="Johansson T."/>
            <person name="Persson P."/>
            <person name="Tunlid A."/>
        </authorList>
    </citation>
    <scope>NUCLEOTIDE SEQUENCE [LARGE SCALE GENOMIC DNA]</scope>
    <source>
        <strain evidence="16 17">CBS 101986</strain>
    </source>
</reference>
<dbReference type="Proteomes" id="UP000567179">
    <property type="component" value="Unassembled WGS sequence"/>
</dbReference>
<evidence type="ECO:0000259" key="15">
    <source>
        <dbReference type="Pfam" id="PF00291"/>
    </source>
</evidence>
<dbReference type="Pfam" id="PF00290">
    <property type="entry name" value="Trp_syntA"/>
    <property type="match status" value="1"/>
</dbReference>
<dbReference type="GO" id="GO:0005737">
    <property type="term" value="C:cytoplasm"/>
    <property type="evidence" value="ECO:0007669"/>
    <property type="project" value="TreeGrafter"/>
</dbReference>
<evidence type="ECO:0000313" key="17">
    <source>
        <dbReference type="Proteomes" id="UP000567179"/>
    </source>
</evidence>
<evidence type="ECO:0000256" key="6">
    <source>
        <dbReference type="ARBA" id="ARBA00018724"/>
    </source>
</evidence>
<dbReference type="InterPro" id="IPR023026">
    <property type="entry name" value="Trp_synth_beta/beta-like"/>
</dbReference>
<comment type="caution">
    <text evidence="16">The sequence shown here is derived from an EMBL/GenBank/DDBJ whole genome shotgun (WGS) entry which is preliminary data.</text>
</comment>
<evidence type="ECO:0000256" key="13">
    <source>
        <dbReference type="RuleBase" id="RU003663"/>
    </source>
</evidence>
<dbReference type="CDD" id="cd04724">
    <property type="entry name" value="Tryptophan_synthase_alpha"/>
    <property type="match status" value="1"/>
</dbReference>
<comment type="similarity">
    <text evidence="3">In the C-terminal section; belongs to the TrpB family.</text>
</comment>
<evidence type="ECO:0000256" key="9">
    <source>
        <dbReference type="ARBA" id="ARBA00022898"/>
    </source>
</evidence>
<keyword evidence="9 13" id="KW-0663">Pyridoxal phosphate</keyword>
<dbReference type="NCBIfam" id="TIGR00263">
    <property type="entry name" value="trpB"/>
    <property type="match status" value="1"/>
</dbReference>
<evidence type="ECO:0000313" key="16">
    <source>
        <dbReference type="EMBL" id="KAF5330456.1"/>
    </source>
</evidence>
<evidence type="ECO:0000256" key="11">
    <source>
        <dbReference type="ARBA" id="ARBA00023239"/>
    </source>
</evidence>
<comment type="pathway">
    <text evidence="2 13">Amino-acid biosynthesis; L-tryptophan biosynthesis; L-tryptophan from chorismate: step 5/5.</text>
</comment>
<evidence type="ECO:0000256" key="4">
    <source>
        <dbReference type="ARBA" id="ARBA00006095"/>
    </source>
</evidence>
<dbReference type="EC" id="4.2.1.20" evidence="5 13"/>
<dbReference type="InterPro" id="IPR013785">
    <property type="entry name" value="Aldolase_TIM"/>
</dbReference>
<keyword evidence="17" id="KW-1185">Reference proteome</keyword>
<dbReference type="GO" id="GO:0004834">
    <property type="term" value="F:tryptophan synthase activity"/>
    <property type="evidence" value="ECO:0007669"/>
    <property type="project" value="UniProtKB-EC"/>
</dbReference>
<dbReference type="FunFam" id="3.20.20.70:FF:000151">
    <property type="entry name" value="Tryptophan synthase"/>
    <property type="match status" value="1"/>
</dbReference>
<dbReference type="Pfam" id="PF00291">
    <property type="entry name" value="PALP"/>
    <property type="match status" value="1"/>
</dbReference>
<dbReference type="FunFam" id="3.40.50.1100:FF:000004">
    <property type="entry name" value="Tryptophan synthase beta chain"/>
    <property type="match status" value="1"/>
</dbReference>
<keyword evidence="11 13" id="KW-0456">Lyase</keyword>
<dbReference type="AlphaFoldDB" id="A0A8H5BWC1"/>
<dbReference type="InterPro" id="IPR036052">
    <property type="entry name" value="TrpB-like_PALP_sf"/>
</dbReference>
<comment type="similarity">
    <text evidence="4">In the N-terminal section; belongs to the TrpA family.</text>
</comment>
<gene>
    <name evidence="16" type="ORF">D9619_005390</name>
</gene>
<dbReference type="InterPro" id="IPR006654">
    <property type="entry name" value="Trp_synth_beta"/>
</dbReference>
<dbReference type="FunFam" id="3.40.50.1100:FF:000001">
    <property type="entry name" value="Tryptophan synthase beta chain"/>
    <property type="match status" value="1"/>
</dbReference>
<dbReference type="PROSITE" id="PS00168">
    <property type="entry name" value="TRP_SYNTHASE_BETA"/>
    <property type="match status" value="1"/>
</dbReference>
<dbReference type="SUPFAM" id="SSF53686">
    <property type="entry name" value="Tryptophan synthase beta subunit-like PLP-dependent enzymes"/>
    <property type="match status" value="1"/>
</dbReference>
<evidence type="ECO:0000256" key="10">
    <source>
        <dbReference type="ARBA" id="ARBA00023141"/>
    </source>
</evidence>
<evidence type="ECO:0000256" key="3">
    <source>
        <dbReference type="ARBA" id="ARBA00005761"/>
    </source>
</evidence>
<evidence type="ECO:0000256" key="2">
    <source>
        <dbReference type="ARBA" id="ARBA00004733"/>
    </source>
</evidence>
<dbReference type="InterPro" id="IPR011060">
    <property type="entry name" value="RibuloseP-bd_barrel"/>
</dbReference>
<feature type="domain" description="Tryptophan synthase beta chain-like PALP" evidence="15">
    <location>
        <begin position="353"/>
        <end position="676"/>
    </location>
</feature>
<dbReference type="InterPro" id="IPR002028">
    <property type="entry name" value="Trp_synthase_suA"/>
</dbReference>
<comment type="catalytic activity">
    <reaction evidence="12 13">
        <text>(1S,2R)-1-C-(indol-3-yl)glycerol 3-phosphate + L-serine = D-glyceraldehyde 3-phosphate + L-tryptophan + H2O</text>
        <dbReference type="Rhea" id="RHEA:10532"/>
        <dbReference type="ChEBI" id="CHEBI:15377"/>
        <dbReference type="ChEBI" id="CHEBI:33384"/>
        <dbReference type="ChEBI" id="CHEBI:57912"/>
        <dbReference type="ChEBI" id="CHEBI:58866"/>
        <dbReference type="ChEBI" id="CHEBI:59776"/>
        <dbReference type="EC" id="4.2.1.20"/>
    </reaction>
</comment>
<dbReference type="InterPro" id="IPR018204">
    <property type="entry name" value="Trp_synthase_alpha_AS"/>
</dbReference>
<dbReference type="InterPro" id="IPR006653">
    <property type="entry name" value="Trp_synth_b_CS"/>
</dbReference>
<dbReference type="HAMAP" id="MF_00133">
    <property type="entry name" value="Trp_synth_beta"/>
    <property type="match status" value="1"/>
</dbReference>
<comment type="cofactor">
    <cofactor evidence="1 13">
        <name>pyridoxal 5'-phosphate</name>
        <dbReference type="ChEBI" id="CHEBI:597326"/>
    </cofactor>
</comment>
<evidence type="ECO:0000256" key="5">
    <source>
        <dbReference type="ARBA" id="ARBA00012043"/>
    </source>
</evidence>
<dbReference type="PANTHER" id="PTHR48077:SF3">
    <property type="entry name" value="TRYPTOPHAN SYNTHASE"/>
    <property type="match status" value="1"/>
</dbReference>
<accession>A0A8H5BWC1</accession>
<dbReference type="Gene3D" id="3.40.50.1100">
    <property type="match status" value="2"/>
</dbReference>
<dbReference type="Gene3D" id="3.20.20.70">
    <property type="entry name" value="Aldolase class I"/>
    <property type="match status" value="1"/>
</dbReference>
<evidence type="ECO:0000256" key="8">
    <source>
        <dbReference type="ARBA" id="ARBA00022822"/>
    </source>
</evidence>
<name>A0A8H5BWC1_9AGAR</name>
<evidence type="ECO:0000256" key="12">
    <source>
        <dbReference type="ARBA" id="ARBA00049047"/>
    </source>
</evidence>
<keyword evidence="10 13" id="KW-0057">Aromatic amino acid biosynthesis</keyword>